<dbReference type="PANTHER" id="PTHR43470">
    <property type="entry name" value="PHOSPHATE TRANSPORT SYSTEM PERMEASE PROTEIN PSTA-RELATED"/>
    <property type="match status" value="1"/>
</dbReference>
<evidence type="ECO:0000256" key="5">
    <source>
        <dbReference type="ARBA" id="ARBA00022692"/>
    </source>
</evidence>
<dbReference type="InterPro" id="IPR000515">
    <property type="entry name" value="MetI-like"/>
</dbReference>
<evidence type="ECO:0000256" key="4">
    <source>
        <dbReference type="ARBA" id="ARBA00022475"/>
    </source>
</evidence>
<dbReference type="Pfam" id="PF00528">
    <property type="entry name" value="BPD_transp_1"/>
    <property type="match status" value="1"/>
</dbReference>
<evidence type="ECO:0000313" key="11">
    <source>
        <dbReference type="Proteomes" id="UP000824238"/>
    </source>
</evidence>
<dbReference type="PANTHER" id="PTHR43470:SF3">
    <property type="entry name" value="PHOSPHATE TRANSPORT SYSTEM PERMEASE PROTEIN PSTA-RELATED"/>
    <property type="match status" value="1"/>
</dbReference>
<dbReference type="GO" id="GO:0005886">
    <property type="term" value="C:plasma membrane"/>
    <property type="evidence" value="ECO:0007669"/>
    <property type="project" value="UniProtKB-SubCell"/>
</dbReference>
<accession>A0A9D1DNB0</accession>
<evidence type="ECO:0000256" key="3">
    <source>
        <dbReference type="ARBA" id="ARBA00022448"/>
    </source>
</evidence>
<keyword evidence="3" id="KW-0813">Transport</keyword>
<comment type="caution">
    <text evidence="10">The sequence shown here is derived from an EMBL/GenBank/DDBJ whole genome shotgun (WGS) entry which is preliminary data.</text>
</comment>
<keyword evidence="7 8" id="KW-0472">Membrane</keyword>
<reference evidence="10" key="2">
    <citation type="journal article" date="2021" name="PeerJ">
        <title>Extensive microbial diversity within the chicken gut microbiome revealed by metagenomics and culture.</title>
        <authorList>
            <person name="Gilroy R."/>
            <person name="Ravi A."/>
            <person name="Getino M."/>
            <person name="Pursley I."/>
            <person name="Horton D.L."/>
            <person name="Alikhan N.F."/>
            <person name="Baker D."/>
            <person name="Gharbi K."/>
            <person name="Hall N."/>
            <person name="Watson M."/>
            <person name="Adriaenssens E.M."/>
            <person name="Foster-Nyarko E."/>
            <person name="Jarju S."/>
            <person name="Secka A."/>
            <person name="Antonio M."/>
            <person name="Oren A."/>
            <person name="Chaudhuri R.R."/>
            <person name="La Ragione R."/>
            <person name="Hildebrand F."/>
            <person name="Pallen M.J."/>
        </authorList>
    </citation>
    <scope>NUCLEOTIDE SEQUENCE</scope>
    <source>
        <strain evidence="10">ChiGjej3B3-7149</strain>
    </source>
</reference>
<evidence type="ECO:0000256" key="6">
    <source>
        <dbReference type="ARBA" id="ARBA00022989"/>
    </source>
</evidence>
<dbReference type="EMBL" id="DVHH01000255">
    <property type="protein sequence ID" value="HIR56015.1"/>
    <property type="molecule type" value="Genomic_DNA"/>
</dbReference>
<protein>
    <recommendedName>
        <fullName evidence="8">Phosphate transport system permease protein PstA</fullName>
    </recommendedName>
</protein>
<dbReference type="Gene3D" id="1.10.3720.10">
    <property type="entry name" value="MetI-like"/>
    <property type="match status" value="1"/>
</dbReference>
<dbReference type="CDD" id="cd06261">
    <property type="entry name" value="TM_PBP2"/>
    <property type="match status" value="1"/>
</dbReference>
<name>A0A9D1DNB0_9FIRM</name>
<dbReference type="Proteomes" id="UP000824238">
    <property type="component" value="Unassembled WGS sequence"/>
</dbReference>
<comment type="subcellular location">
    <subcellularLocation>
        <location evidence="1 8">Cell membrane</location>
        <topology evidence="1 8">Multi-pass membrane protein</topology>
    </subcellularLocation>
</comment>
<evidence type="ECO:0000256" key="1">
    <source>
        <dbReference type="ARBA" id="ARBA00004651"/>
    </source>
</evidence>
<dbReference type="GO" id="GO:0035435">
    <property type="term" value="P:phosphate ion transmembrane transport"/>
    <property type="evidence" value="ECO:0007669"/>
    <property type="project" value="InterPro"/>
</dbReference>
<evidence type="ECO:0000256" key="8">
    <source>
        <dbReference type="RuleBase" id="RU363043"/>
    </source>
</evidence>
<feature type="transmembrane region" description="Helical" evidence="8">
    <location>
        <begin position="24"/>
        <end position="46"/>
    </location>
</feature>
<evidence type="ECO:0000313" key="10">
    <source>
        <dbReference type="EMBL" id="HIR56015.1"/>
    </source>
</evidence>
<feature type="transmembrane region" description="Helical" evidence="8">
    <location>
        <begin position="125"/>
        <end position="150"/>
    </location>
</feature>
<organism evidence="10 11">
    <name type="scientific">Candidatus Scatomorpha intestinigallinarum</name>
    <dbReference type="NCBI Taxonomy" id="2840923"/>
    <lineage>
        <taxon>Bacteria</taxon>
        <taxon>Bacillati</taxon>
        <taxon>Bacillota</taxon>
        <taxon>Clostridia</taxon>
        <taxon>Eubacteriales</taxon>
        <taxon>Candidatus Scatomorpha</taxon>
    </lineage>
</organism>
<proteinExistence type="inferred from homology"/>
<evidence type="ECO:0000256" key="7">
    <source>
        <dbReference type="ARBA" id="ARBA00023136"/>
    </source>
</evidence>
<comment type="similarity">
    <text evidence="2 8">Belongs to the binding-protein-dependent transport system permease family. CysTW subfamily.</text>
</comment>
<feature type="domain" description="ABC transmembrane type-1" evidence="9">
    <location>
        <begin position="74"/>
        <end position="287"/>
    </location>
</feature>
<dbReference type="SUPFAM" id="SSF161098">
    <property type="entry name" value="MetI-like"/>
    <property type="match status" value="1"/>
</dbReference>
<feature type="transmembrane region" description="Helical" evidence="8">
    <location>
        <begin position="78"/>
        <end position="99"/>
    </location>
</feature>
<dbReference type="GO" id="GO:0005315">
    <property type="term" value="F:phosphate transmembrane transporter activity"/>
    <property type="evidence" value="ECO:0007669"/>
    <property type="project" value="InterPro"/>
</dbReference>
<evidence type="ECO:0000259" key="9">
    <source>
        <dbReference type="PROSITE" id="PS50928"/>
    </source>
</evidence>
<dbReference type="AlphaFoldDB" id="A0A9D1DNB0"/>
<sequence>MNEHGSITQGLSPRRKAYDITMRTLLYVSAAIICALLVFLIGYILYRGIPSLSWQFLTSEESVIKDIEGILPAILNTVYVIIATLIFILPLGVGSAIYLTEYATNKRLVAVIEFATETLSGMPSIIFALVGVIVFCELFGLGISLIAGAFSLVMMTLPTVIRTTQESLKTVPQSYREGSLALGSGKWHMIRTVVLPSSVDGIVTGCILAVGRIVGESAVLMFTAGMGMRLAKYGDTVGEFFTNLFDSSGATLTVALYNYAKERADFDSAFAVAVVLLVIAFVINIAAKLAGKKLKNR</sequence>
<gene>
    <name evidence="10" type="primary">pstA</name>
    <name evidence="10" type="ORF">IAD36_10535</name>
</gene>
<dbReference type="PROSITE" id="PS50928">
    <property type="entry name" value="ABC_TM1"/>
    <property type="match status" value="1"/>
</dbReference>
<reference evidence="10" key="1">
    <citation type="submission" date="2020-10" db="EMBL/GenBank/DDBJ databases">
        <authorList>
            <person name="Gilroy R."/>
        </authorList>
    </citation>
    <scope>NUCLEOTIDE SEQUENCE</scope>
    <source>
        <strain evidence="10">ChiGjej3B3-7149</strain>
    </source>
</reference>
<feature type="transmembrane region" description="Helical" evidence="8">
    <location>
        <begin position="266"/>
        <end position="287"/>
    </location>
</feature>
<comment type="caution">
    <text evidence="8">Lacks conserved residue(s) required for the propagation of feature annotation.</text>
</comment>
<keyword evidence="4 8" id="KW-1003">Cell membrane</keyword>
<dbReference type="NCBIfam" id="TIGR00974">
    <property type="entry name" value="3a0107s02c"/>
    <property type="match status" value="1"/>
</dbReference>
<evidence type="ECO:0000256" key="2">
    <source>
        <dbReference type="ARBA" id="ARBA00007069"/>
    </source>
</evidence>
<keyword evidence="5 8" id="KW-0812">Transmembrane</keyword>
<keyword evidence="6 8" id="KW-1133">Transmembrane helix</keyword>
<dbReference type="InterPro" id="IPR035906">
    <property type="entry name" value="MetI-like_sf"/>
</dbReference>
<feature type="transmembrane region" description="Helical" evidence="8">
    <location>
        <begin position="202"/>
        <end position="228"/>
    </location>
</feature>
<dbReference type="InterPro" id="IPR005672">
    <property type="entry name" value="Phosphate_PstA"/>
</dbReference>